<dbReference type="Pfam" id="PF00121">
    <property type="entry name" value="TIM"/>
    <property type="match status" value="1"/>
</dbReference>
<dbReference type="UniPathway" id="UPA00109">
    <property type="reaction ID" value="UER00189"/>
</dbReference>
<comment type="pathway">
    <text evidence="3">Carbohydrate degradation; glycolysis; D-glyceraldehyde 3-phosphate from glycerone phosphate: step 1/1.</text>
</comment>
<dbReference type="GO" id="GO:0006096">
    <property type="term" value="P:glycolytic process"/>
    <property type="evidence" value="ECO:0007669"/>
    <property type="project" value="UniProtKB-UniPathway"/>
</dbReference>
<dbReference type="InterPro" id="IPR013785">
    <property type="entry name" value="Aldolase_TIM"/>
</dbReference>
<dbReference type="Proteomes" id="UP000295008">
    <property type="component" value="Unassembled WGS sequence"/>
</dbReference>
<dbReference type="GO" id="GO:0046166">
    <property type="term" value="P:glyceraldehyde-3-phosphate biosynthetic process"/>
    <property type="evidence" value="ECO:0007669"/>
    <property type="project" value="TreeGrafter"/>
</dbReference>
<dbReference type="PANTHER" id="PTHR21139">
    <property type="entry name" value="TRIOSEPHOSPHATE ISOMERASE"/>
    <property type="match status" value="1"/>
</dbReference>
<gene>
    <name evidence="4" type="ORF">EDC14_100118</name>
</gene>
<dbReference type="AlphaFoldDB" id="A0A4R1SB83"/>
<keyword evidence="5" id="KW-1185">Reference proteome</keyword>
<evidence type="ECO:0000313" key="5">
    <source>
        <dbReference type="Proteomes" id="UP000295008"/>
    </source>
</evidence>
<keyword evidence="3" id="KW-0963">Cytoplasm</keyword>
<protein>
    <recommendedName>
        <fullName evidence="3">Triosephosphate isomerase</fullName>
        <ecNumber evidence="3">5.3.1.1</ecNumber>
    </recommendedName>
</protein>
<proteinExistence type="inferred from homology"/>
<evidence type="ECO:0000256" key="3">
    <source>
        <dbReference type="RuleBase" id="RU363013"/>
    </source>
</evidence>
<reference evidence="4 5" key="1">
    <citation type="submission" date="2019-03" db="EMBL/GenBank/DDBJ databases">
        <title>Genomic Encyclopedia of Type Strains, Phase IV (KMG-IV): sequencing the most valuable type-strain genomes for metagenomic binning, comparative biology and taxonomic classification.</title>
        <authorList>
            <person name="Goeker M."/>
        </authorList>
    </citation>
    <scope>NUCLEOTIDE SEQUENCE [LARGE SCALE GENOMIC DNA]</scope>
    <source>
        <strain evidence="4 5">LX-B</strain>
    </source>
</reference>
<evidence type="ECO:0000313" key="4">
    <source>
        <dbReference type="EMBL" id="TCL76738.1"/>
    </source>
</evidence>
<comment type="caution">
    <text evidence="4">The sequence shown here is derived from an EMBL/GenBank/DDBJ whole genome shotgun (WGS) entry which is preliminary data.</text>
</comment>
<name>A0A4R1SB83_HYDET</name>
<keyword evidence="3" id="KW-0312">Gluconeogenesis</keyword>
<dbReference type="EMBL" id="SLUN01000001">
    <property type="protein sequence ID" value="TCL76738.1"/>
    <property type="molecule type" value="Genomic_DNA"/>
</dbReference>
<comment type="catalytic activity">
    <reaction evidence="3">
        <text>D-glyceraldehyde 3-phosphate = dihydroxyacetone phosphate</text>
        <dbReference type="Rhea" id="RHEA:18585"/>
        <dbReference type="ChEBI" id="CHEBI:57642"/>
        <dbReference type="ChEBI" id="CHEBI:59776"/>
        <dbReference type="EC" id="5.3.1.1"/>
    </reaction>
</comment>
<organism evidence="4 5">
    <name type="scientific">Hydrogenispora ethanolica</name>
    <dbReference type="NCBI Taxonomy" id="1082276"/>
    <lineage>
        <taxon>Bacteria</taxon>
        <taxon>Bacillati</taxon>
        <taxon>Bacillota</taxon>
        <taxon>Hydrogenispora</taxon>
    </lineage>
</organism>
<dbReference type="PROSITE" id="PS51440">
    <property type="entry name" value="TIM_2"/>
    <property type="match status" value="1"/>
</dbReference>
<dbReference type="RefSeq" id="WP_132012143.1">
    <property type="nucleotide sequence ID" value="NZ_SLUN01000001.1"/>
</dbReference>
<keyword evidence="3" id="KW-0324">Glycolysis</keyword>
<dbReference type="GO" id="GO:0005829">
    <property type="term" value="C:cytosol"/>
    <property type="evidence" value="ECO:0007669"/>
    <property type="project" value="TreeGrafter"/>
</dbReference>
<evidence type="ECO:0000256" key="2">
    <source>
        <dbReference type="ARBA" id="ARBA00023235"/>
    </source>
</evidence>
<dbReference type="Gene3D" id="3.20.20.70">
    <property type="entry name" value="Aldolase class I"/>
    <property type="match status" value="1"/>
</dbReference>
<dbReference type="InterPro" id="IPR035990">
    <property type="entry name" value="TIM_sf"/>
</dbReference>
<dbReference type="NCBIfam" id="NF000722">
    <property type="entry name" value="PRK00042.2-1"/>
    <property type="match status" value="1"/>
</dbReference>
<dbReference type="GO" id="GO:0019563">
    <property type="term" value="P:glycerol catabolic process"/>
    <property type="evidence" value="ECO:0007669"/>
    <property type="project" value="TreeGrafter"/>
</dbReference>
<dbReference type="PANTHER" id="PTHR21139:SF42">
    <property type="entry name" value="TRIOSEPHOSPHATE ISOMERASE"/>
    <property type="match status" value="1"/>
</dbReference>
<dbReference type="EC" id="5.3.1.1" evidence="3"/>
<comment type="similarity">
    <text evidence="1 3">Belongs to the triosephosphate isomerase family.</text>
</comment>
<evidence type="ECO:0000256" key="1">
    <source>
        <dbReference type="ARBA" id="ARBA00007422"/>
    </source>
</evidence>
<dbReference type="GO" id="GO:0006094">
    <property type="term" value="P:gluconeogenesis"/>
    <property type="evidence" value="ECO:0007669"/>
    <property type="project" value="UniProtKB-UniPathway"/>
</dbReference>
<dbReference type="CDD" id="cd00311">
    <property type="entry name" value="TIM"/>
    <property type="match status" value="1"/>
</dbReference>
<dbReference type="InterPro" id="IPR000652">
    <property type="entry name" value="Triosephosphate_isomerase"/>
</dbReference>
<sequence>MTERRKVYLGTNLKMYKTIGQTLAFLTELAERTRDIPREQLCLFVIPSYLALPAATGAVDQDRIGLGAQNMHWEDSGQFTGEVSPLMLKELGLRLVEIGHSERRQHFRETDCEENLKVLSALRHGFTALLCIGETGQEKELGISDERLRQQLKLGLRGVAEAQADRVWVAYEPVWAIGVQGTPASPEYAGAKHQLIRETLLELFPERGREIPVLYGGSVNPENAAALSRQPAIDGLFIGRAAWEAERFETLIRQVWPVWREKLNL</sequence>
<accession>A0A4R1SB83</accession>
<dbReference type="SUPFAM" id="SSF51351">
    <property type="entry name" value="Triosephosphate isomerase (TIM)"/>
    <property type="match status" value="1"/>
</dbReference>
<dbReference type="UniPathway" id="UPA00138"/>
<dbReference type="GO" id="GO:0004807">
    <property type="term" value="F:triose-phosphate isomerase activity"/>
    <property type="evidence" value="ECO:0007669"/>
    <property type="project" value="UniProtKB-EC"/>
</dbReference>
<comment type="pathway">
    <text evidence="3">Carbohydrate biosynthesis; gluconeogenesis.</text>
</comment>
<dbReference type="OrthoDB" id="9809429at2"/>
<keyword evidence="2 3" id="KW-0413">Isomerase</keyword>
<comment type="subunit">
    <text evidence="3">Homodimer.</text>
</comment>
<comment type="subcellular location">
    <subcellularLocation>
        <location evidence="3">Cytoplasm</location>
    </subcellularLocation>
</comment>